<sequence>MKEFQMQENHNFSPCDGNCQIDSLTNYCVSCFRTINEIINWITYSEKEKEEVLKKIENRKELLKKNSNK</sequence>
<comment type="caution">
    <text evidence="1">The sequence shown here is derived from an EMBL/GenBank/DDBJ whole genome shotgun (WGS) entry which is preliminary data.</text>
</comment>
<gene>
    <name evidence="1" type="ORF">P0M35_07185</name>
</gene>
<evidence type="ECO:0000313" key="1">
    <source>
        <dbReference type="EMBL" id="MDF1611928.1"/>
    </source>
</evidence>
<protein>
    <submittedName>
        <fullName evidence="1">DUF1289 domain-containing protein</fullName>
    </submittedName>
</protein>
<accession>A0AAE3TE60</accession>
<dbReference type="PANTHER" id="PTHR35175:SF1">
    <property type="entry name" value="OXIDOREDUCTASE"/>
    <property type="match status" value="1"/>
</dbReference>
<organism evidence="1 2">
    <name type="scientific">Stygiobacter electus</name>
    <dbReference type="NCBI Taxonomy" id="3032292"/>
    <lineage>
        <taxon>Bacteria</taxon>
        <taxon>Pseudomonadati</taxon>
        <taxon>Ignavibacteriota</taxon>
        <taxon>Ignavibacteria</taxon>
        <taxon>Ignavibacteriales</taxon>
        <taxon>Melioribacteraceae</taxon>
        <taxon>Stygiobacter</taxon>
    </lineage>
</organism>
<dbReference type="EMBL" id="JARGDL010000008">
    <property type="protein sequence ID" value="MDF1611928.1"/>
    <property type="molecule type" value="Genomic_DNA"/>
</dbReference>
<dbReference type="Proteomes" id="UP001221302">
    <property type="component" value="Unassembled WGS sequence"/>
</dbReference>
<dbReference type="PANTHER" id="PTHR35175">
    <property type="entry name" value="DUF1289 DOMAIN-CONTAINING PROTEIN"/>
    <property type="match status" value="1"/>
</dbReference>
<evidence type="ECO:0000313" key="2">
    <source>
        <dbReference type="Proteomes" id="UP001221302"/>
    </source>
</evidence>
<keyword evidence="2" id="KW-1185">Reference proteome</keyword>
<name>A0AAE3TE60_9BACT</name>
<dbReference type="InterPro" id="IPR010710">
    <property type="entry name" value="DUF1289"/>
</dbReference>
<reference evidence="1" key="1">
    <citation type="submission" date="2023-03" db="EMBL/GenBank/DDBJ databases">
        <title>Stygiobacter electus gen. nov., sp. nov., facultatively anaerobic thermotolerant bacterium of the class Ignavibacteria from a well of Yessentuki mineral water deposit.</title>
        <authorList>
            <person name="Podosokorskaya O.A."/>
            <person name="Elcheninov A.G."/>
            <person name="Petrova N.F."/>
            <person name="Zavarzina D.G."/>
            <person name="Kublanov I.V."/>
            <person name="Merkel A.Y."/>
        </authorList>
    </citation>
    <scope>NUCLEOTIDE SEQUENCE</scope>
    <source>
        <strain evidence="1">09-Me</strain>
    </source>
</reference>
<proteinExistence type="predicted"/>
<dbReference type="RefSeq" id="WP_321535696.1">
    <property type="nucleotide sequence ID" value="NZ_JARGDL010000008.1"/>
</dbReference>
<dbReference type="Pfam" id="PF06945">
    <property type="entry name" value="DUF1289"/>
    <property type="match status" value="1"/>
</dbReference>
<dbReference type="AlphaFoldDB" id="A0AAE3TE60"/>